<keyword evidence="3" id="KW-1003">Cell membrane</keyword>
<evidence type="ECO:0000256" key="1">
    <source>
        <dbReference type="ARBA" id="ARBA00004429"/>
    </source>
</evidence>
<dbReference type="InterPro" id="IPR055348">
    <property type="entry name" value="DctQ"/>
</dbReference>
<evidence type="ECO:0000256" key="8">
    <source>
        <dbReference type="ARBA" id="ARBA00038436"/>
    </source>
</evidence>
<dbReference type="STRING" id="86666.SAMN04490247_1498"/>
<evidence type="ECO:0000256" key="5">
    <source>
        <dbReference type="ARBA" id="ARBA00022692"/>
    </source>
</evidence>
<reference evidence="12" key="1">
    <citation type="submission" date="2016-10" db="EMBL/GenBank/DDBJ databases">
        <authorList>
            <person name="Varghese N."/>
            <person name="Submissions S."/>
        </authorList>
    </citation>
    <scope>NUCLEOTIDE SEQUENCE [LARGE SCALE GENOMIC DNA]</scope>
    <source>
        <strain evidence="12">DSM 4771</strain>
    </source>
</reference>
<dbReference type="RefSeq" id="WP_093193255.1">
    <property type="nucleotide sequence ID" value="NZ_FNEV01000004.1"/>
</dbReference>
<evidence type="ECO:0000256" key="7">
    <source>
        <dbReference type="ARBA" id="ARBA00023136"/>
    </source>
</evidence>
<name>A0A1G8SS88_9BACI</name>
<feature type="transmembrane region" description="Helical" evidence="9">
    <location>
        <begin position="131"/>
        <end position="149"/>
    </location>
</feature>
<sequence length="185" mass="21134">MKLFRALDKGILKLEEFILSYAIILIALMVISKPITRTLLGYTLPFADEVSQISVTIATFMGISYAARKGRHISMSAFYDMAPFKVRKVLSIFIPLLTAIILFAFAYYSTLYVLDIKASGRVTPALQMPTYILYMFIPIGFFLGGIQFIRNMWINIRDRDNVYLGTDAKDYNDMENQEIEETGHL</sequence>
<proteinExistence type="inferred from homology"/>
<dbReference type="PANTHER" id="PTHR35011">
    <property type="entry name" value="2,3-DIKETO-L-GULONATE TRAP TRANSPORTER SMALL PERMEASE PROTEIN YIAM"/>
    <property type="match status" value="1"/>
</dbReference>
<dbReference type="GO" id="GO:0005886">
    <property type="term" value="C:plasma membrane"/>
    <property type="evidence" value="ECO:0007669"/>
    <property type="project" value="UniProtKB-SubCell"/>
</dbReference>
<keyword evidence="6 9" id="KW-1133">Transmembrane helix</keyword>
<dbReference type="Proteomes" id="UP000199225">
    <property type="component" value="Unassembled WGS sequence"/>
</dbReference>
<accession>A0A1G8SS88</accession>
<keyword evidence="12" id="KW-1185">Reference proteome</keyword>
<feature type="transmembrane region" description="Helical" evidence="9">
    <location>
        <begin position="12"/>
        <end position="31"/>
    </location>
</feature>
<feature type="transmembrane region" description="Helical" evidence="9">
    <location>
        <begin position="89"/>
        <end position="111"/>
    </location>
</feature>
<dbReference type="OrthoDB" id="5465095at2"/>
<feature type="transmembrane region" description="Helical" evidence="9">
    <location>
        <begin position="51"/>
        <end position="68"/>
    </location>
</feature>
<evidence type="ECO:0000256" key="3">
    <source>
        <dbReference type="ARBA" id="ARBA00022475"/>
    </source>
</evidence>
<keyword evidence="2" id="KW-0813">Transport</keyword>
<dbReference type="EMBL" id="FNEV01000004">
    <property type="protein sequence ID" value="SDJ32067.1"/>
    <property type="molecule type" value="Genomic_DNA"/>
</dbReference>
<evidence type="ECO:0000256" key="2">
    <source>
        <dbReference type="ARBA" id="ARBA00022448"/>
    </source>
</evidence>
<comment type="similarity">
    <text evidence="8">Belongs to the TRAP transporter small permease family.</text>
</comment>
<evidence type="ECO:0000259" key="10">
    <source>
        <dbReference type="Pfam" id="PF04290"/>
    </source>
</evidence>
<evidence type="ECO:0000256" key="9">
    <source>
        <dbReference type="SAM" id="Phobius"/>
    </source>
</evidence>
<comment type="subcellular location">
    <subcellularLocation>
        <location evidence="1">Cell inner membrane</location>
        <topology evidence="1">Multi-pass membrane protein</topology>
    </subcellularLocation>
</comment>
<evidence type="ECO:0000256" key="6">
    <source>
        <dbReference type="ARBA" id="ARBA00022989"/>
    </source>
</evidence>
<keyword evidence="4" id="KW-0997">Cell inner membrane</keyword>
<dbReference type="PANTHER" id="PTHR35011:SF2">
    <property type="entry name" value="2,3-DIKETO-L-GULONATE TRAP TRANSPORTER SMALL PERMEASE PROTEIN YIAM"/>
    <property type="match status" value="1"/>
</dbReference>
<dbReference type="GO" id="GO:0022857">
    <property type="term" value="F:transmembrane transporter activity"/>
    <property type="evidence" value="ECO:0007669"/>
    <property type="project" value="TreeGrafter"/>
</dbReference>
<dbReference type="AlphaFoldDB" id="A0A1G8SS88"/>
<dbReference type="InterPro" id="IPR007387">
    <property type="entry name" value="TRAP_DctQ"/>
</dbReference>
<feature type="domain" description="Tripartite ATP-independent periplasmic transporters DctQ component" evidence="10">
    <location>
        <begin position="26"/>
        <end position="155"/>
    </location>
</feature>
<dbReference type="Pfam" id="PF04290">
    <property type="entry name" value="DctQ"/>
    <property type="match status" value="1"/>
</dbReference>
<protein>
    <submittedName>
        <fullName evidence="11">TRAP-type C4-dicarboxylate transport system, small permease component</fullName>
    </submittedName>
</protein>
<evidence type="ECO:0000313" key="12">
    <source>
        <dbReference type="Proteomes" id="UP000199225"/>
    </source>
</evidence>
<keyword evidence="7 9" id="KW-0472">Membrane</keyword>
<organism evidence="11 12">
    <name type="scientific">Salimicrobium halophilum</name>
    <dbReference type="NCBI Taxonomy" id="86666"/>
    <lineage>
        <taxon>Bacteria</taxon>
        <taxon>Bacillati</taxon>
        <taxon>Bacillota</taxon>
        <taxon>Bacilli</taxon>
        <taxon>Bacillales</taxon>
        <taxon>Bacillaceae</taxon>
        <taxon>Salimicrobium</taxon>
    </lineage>
</organism>
<dbReference type="GO" id="GO:0015740">
    <property type="term" value="P:C4-dicarboxylate transport"/>
    <property type="evidence" value="ECO:0007669"/>
    <property type="project" value="TreeGrafter"/>
</dbReference>
<evidence type="ECO:0000256" key="4">
    <source>
        <dbReference type="ARBA" id="ARBA00022519"/>
    </source>
</evidence>
<gene>
    <name evidence="11" type="ORF">SAMN04490247_1498</name>
</gene>
<evidence type="ECO:0000313" key="11">
    <source>
        <dbReference type="EMBL" id="SDJ32067.1"/>
    </source>
</evidence>
<keyword evidence="5 9" id="KW-0812">Transmembrane</keyword>